<evidence type="ECO:0000313" key="1">
    <source>
        <dbReference type="EMBL" id="AIX11977.1"/>
    </source>
</evidence>
<keyword evidence="2" id="KW-1185">Reference proteome</keyword>
<gene>
    <name evidence="1" type="ORF">CPT_Moon6</name>
</gene>
<dbReference type="GeneID" id="24721605"/>
<dbReference type="RefSeq" id="YP_009146439.1">
    <property type="nucleotide sequence ID" value="NC_027331.1"/>
</dbReference>
<accession>A0A0A0YQH0</accession>
<dbReference type="KEGG" id="vg:24721605"/>
<protein>
    <submittedName>
        <fullName evidence="1">Uncharacterized protein</fullName>
    </submittedName>
</protein>
<proteinExistence type="predicted"/>
<organism evidence="1 2">
    <name type="scientific">Citrobacter phage Moon</name>
    <dbReference type="NCBI Taxonomy" id="1540095"/>
    <lineage>
        <taxon>Viruses</taxon>
        <taxon>Duplodnaviria</taxon>
        <taxon>Heunggongvirae</taxon>
        <taxon>Uroviricota</taxon>
        <taxon>Caudoviricetes</taxon>
        <taxon>Pantevenvirales</taxon>
        <taxon>Straboviridae</taxon>
        <taxon>Tevenvirinae</taxon>
        <taxon>Moonvirus</taxon>
        <taxon>Moonvirus moon</taxon>
    </lineage>
</organism>
<name>A0A0A0YQH0_9CAUD</name>
<dbReference type="EMBL" id="KM236240">
    <property type="protein sequence ID" value="AIX11977.1"/>
    <property type="molecule type" value="Genomic_DNA"/>
</dbReference>
<evidence type="ECO:0000313" key="2">
    <source>
        <dbReference type="Proteomes" id="UP000030323"/>
    </source>
</evidence>
<dbReference type="Proteomes" id="UP000030323">
    <property type="component" value="Segment"/>
</dbReference>
<reference evidence="1 2" key="1">
    <citation type="journal article" date="2015" name="Genome Announc.">
        <title>Complete Genome Sequence of Citrobacter freundii Myophage Moon.</title>
        <authorList>
            <person name="Edwards G.B."/>
            <person name="Luna A.J."/>
            <person name="Hernandez A.C."/>
            <person name="Kuty Everett G.F."/>
        </authorList>
    </citation>
    <scope>NUCLEOTIDE SEQUENCE [LARGE SCALE GENOMIC DNA]</scope>
</reference>
<sequence>MIFGLTTAQKQAKAHLEVVERAISRYRFAWWPTRITTGQTIWLQKYYEVEIRDIVIQLDKTYGVDTNITYAVYAYSDISKADWKIFEAYKQNYGLYYANKCHKEIKGNEAFDHLIRYKAELNALLNP</sequence>